<name>A0A9P4JCR7_9PEZI</name>
<dbReference type="EMBL" id="ML996082">
    <property type="protein sequence ID" value="KAF2156454.1"/>
    <property type="molecule type" value="Genomic_DNA"/>
</dbReference>
<sequence>MNMLRATMNATTKRLHVGIVGAGFAGLRCADVLLQHGHKVTIFEGRDRVGGRVAQSDALGHKVDLGPNWIHGTDDNPILELARKTGTRLHAWDESQQIYDVDSTLLSSEDAELYGRLLWDDGLIADAFRHSNEHKDTISPDESLWDFFTAKSKELFKDLTPDDAARRRSTLLHVAKMWGAYVGSPIERQSLKFYWLEECIEGENPFVAETYHKILHQVAEEAVAKADLRLNTRVKNVTHGQGNKQPSIQTSGADEHTFDEVVVTTPLGFLKRHGDAFLPGLKPRIAQAIDNLSYGCLDKVYFTFPSAFWNGTSSKPQSNKSTHLDAHSTTPNVTSKSMPLHQSTTSSPHPAYPGFTQWLSPTYAPSNSERWDFQGMNLAALPDSLSHPTLLFYIYGPCSQHVAQLAASMTSPSEQAAVLTDFFSPYLSLLPNYSASDPACTPTAVLATAWAADELAGYGSYSNFQVGLKEGDKDIEALREGMPDDGLWFAGEHTAPFVALGTTTGAYWSGQRIAERIVAKHSEQQS</sequence>
<organism evidence="3 4">
    <name type="scientific">Myriangium duriaei CBS 260.36</name>
    <dbReference type="NCBI Taxonomy" id="1168546"/>
    <lineage>
        <taxon>Eukaryota</taxon>
        <taxon>Fungi</taxon>
        <taxon>Dikarya</taxon>
        <taxon>Ascomycota</taxon>
        <taxon>Pezizomycotina</taxon>
        <taxon>Dothideomycetes</taxon>
        <taxon>Dothideomycetidae</taxon>
        <taxon>Myriangiales</taxon>
        <taxon>Myriangiaceae</taxon>
        <taxon>Myriangium</taxon>
    </lineage>
</organism>
<dbReference type="InterPro" id="IPR036188">
    <property type="entry name" value="FAD/NAD-bd_sf"/>
</dbReference>
<dbReference type="SUPFAM" id="SSF51905">
    <property type="entry name" value="FAD/NAD(P)-binding domain"/>
    <property type="match status" value="1"/>
</dbReference>
<dbReference type="PANTHER" id="PTHR10742">
    <property type="entry name" value="FLAVIN MONOAMINE OXIDASE"/>
    <property type="match status" value="1"/>
</dbReference>
<dbReference type="Gene3D" id="3.90.660.10">
    <property type="match status" value="1"/>
</dbReference>
<dbReference type="PANTHER" id="PTHR10742:SF414">
    <property type="entry name" value="CONTAINING AMINE OXIDASE, PUTATIVE (AFU_ORTHOLOGUE AFUA_3G12150)-RELATED"/>
    <property type="match status" value="1"/>
</dbReference>
<dbReference type="GO" id="GO:0016491">
    <property type="term" value="F:oxidoreductase activity"/>
    <property type="evidence" value="ECO:0007669"/>
    <property type="project" value="InterPro"/>
</dbReference>
<comment type="caution">
    <text evidence="3">The sequence shown here is derived from an EMBL/GenBank/DDBJ whole genome shotgun (WGS) entry which is preliminary data.</text>
</comment>
<dbReference type="Pfam" id="PF01593">
    <property type="entry name" value="Amino_oxidase"/>
    <property type="match status" value="2"/>
</dbReference>
<dbReference type="InterPro" id="IPR050281">
    <property type="entry name" value="Flavin_monoamine_oxidase"/>
</dbReference>
<protein>
    <submittedName>
        <fullName evidence="3">FAD/NAD(P)-binding domain-containing protein</fullName>
    </submittedName>
</protein>
<dbReference type="OrthoDB" id="5046242at2759"/>
<accession>A0A9P4JCR7</accession>
<feature type="region of interest" description="Disordered" evidence="1">
    <location>
        <begin position="315"/>
        <end position="347"/>
    </location>
</feature>
<evidence type="ECO:0000313" key="4">
    <source>
        <dbReference type="Proteomes" id="UP000799439"/>
    </source>
</evidence>
<dbReference type="Gene3D" id="3.50.50.60">
    <property type="entry name" value="FAD/NAD(P)-binding domain"/>
    <property type="match status" value="1"/>
</dbReference>
<dbReference type="AlphaFoldDB" id="A0A9P4JCR7"/>
<reference evidence="3" key="1">
    <citation type="journal article" date="2020" name="Stud. Mycol.">
        <title>101 Dothideomycetes genomes: a test case for predicting lifestyles and emergence of pathogens.</title>
        <authorList>
            <person name="Haridas S."/>
            <person name="Albert R."/>
            <person name="Binder M."/>
            <person name="Bloem J."/>
            <person name="Labutti K."/>
            <person name="Salamov A."/>
            <person name="Andreopoulos B."/>
            <person name="Baker S."/>
            <person name="Barry K."/>
            <person name="Bills G."/>
            <person name="Bluhm B."/>
            <person name="Cannon C."/>
            <person name="Castanera R."/>
            <person name="Culley D."/>
            <person name="Daum C."/>
            <person name="Ezra D."/>
            <person name="Gonzalez J."/>
            <person name="Henrissat B."/>
            <person name="Kuo A."/>
            <person name="Liang C."/>
            <person name="Lipzen A."/>
            <person name="Lutzoni F."/>
            <person name="Magnuson J."/>
            <person name="Mondo S."/>
            <person name="Nolan M."/>
            <person name="Ohm R."/>
            <person name="Pangilinan J."/>
            <person name="Park H.-J."/>
            <person name="Ramirez L."/>
            <person name="Alfaro M."/>
            <person name="Sun H."/>
            <person name="Tritt A."/>
            <person name="Yoshinaga Y."/>
            <person name="Zwiers L.-H."/>
            <person name="Turgeon B."/>
            <person name="Goodwin S."/>
            <person name="Spatafora J."/>
            <person name="Crous P."/>
            <person name="Grigoriev I."/>
        </authorList>
    </citation>
    <scope>NUCLEOTIDE SEQUENCE</scope>
    <source>
        <strain evidence="3">CBS 260.36</strain>
    </source>
</reference>
<keyword evidence="4" id="KW-1185">Reference proteome</keyword>
<dbReference type="GO" id="GO:0050660">
    <property type="term" value="F:flavin adenine dinucleotide binding"/>
    <property type="evidence" value="ECO:0007669"/>
    <property type="project" value="TreeGrafter"/>
</dbReference>
<dbReference type="InterPro" id="IPR002937">
    <property type="entry name" value="Amino_oxidase"/>
</dbReference>
<dbReference type="GO" id="GO:0006338">
    <property type="term" value="P:chromatin remodeling"/>
    <property type="evidence" value="ECO:0007669"/>
    <property type="project" value="TreeGrafter"/>
</dbReference>
<dbReference type="SUPFAM" id="SSF54373">
    <property type="entry name" value="FAD-linked reductases, C-terminal domain"/>
    <property type="match status" value="1"/>
</dbReference>
<dbReference type="Proteomes" id="UP000799439">
    <property type="component" value="Unassembled WGS sequence"/>
</dbReference>
<evidence type="ECO:0000313" key="3">
    <source>
        <dbReference type="EMBL" id="KAF2156454.1"/>
    </source>
</evidence>
<feature type="domain" description="Amine oxidase" evidence="2">
    <location>
        <begin position="24"/>
        <end position="322"/>
    </location>
</feature>
<evidence type="ECO:0000256" key="1">
    <source>
        <dbReference type="SAM" id="MobiDB-lite"/>
    </source>
</evidence>
<proteinExistence type="predicted"/>
<feature type="domain" description="Amine oxidase" evidence="2">
    <location>
        <begin position="441"/>
        <end position="517"/>
    </location>
</feature>
<evidence type="ECO:0000259" key="2">
    <source>
        <dbReference type="Pfam" id="PF01593"/>
    </source>
</evidence>
<gene>
    <name evidence="3" type="ORF">K461DRAFT_275565</name>
</gene>
<dbReference type="PRINTS" id="PR00419">
    <property type="entry name" value="ADXRDTASE"/>
</dbReference>
<dbReference type="GO" id="GO:0003682">
    <property type="term" value="F:chromatin binding"/>
    <property type="evidence" value="ECO:0007669"/>
    <property type="project" value="TreeGrafter"/>
</dbReference>